<reference evidence="1" key="1">
    <citation type="journal article" date="2011" name="PLoS ONE">
        <title>Ralstonia syzygii, the Blood Disease Bacterium and some Asian R. solanacearum strains form a single genomic species despite divergent lifestyles.</title>
        <authorList>
            <person name="Remenant B."/>
            <person name="de Cambiaire J.C."/>
            <person name="Cellier G."/>
            <person name="Jacobs J.M."/>
            <person name="Mangenot S."/>
            <person name="Barbe V."/>
            <person name="Lajus A."/>
            <person name="Vallenet D."/>
            <person name="Medigue C."/>
            <person name="Fegan M."/>
            <person name="Allen C."/>
            <person name="Prior P."/>
        </authorList>
    </citation>
    <scope>NUCLEOTIDE SEQUENCE</scope>
    <source>
        <strain evidence="1">R24</strain>
    </source>
</reference>
<name>G3AAR6_9RALS</name>
<dbReference type="AlphaFoldDB" id="G3AAR6"/>
<protein>
    <submittedName>
        <fullName evidence="1">Uncharacterized protein</fullName>
    </submittedName>
</protein>
<evidence type="ECO:0000313" key="1">
    <source>
        <dbReference type="EMBL" id="CCA87471.1"/>
    </source>
</evidence>
<reference evidence="1" key="2">
    <citation type="submission" date="2011-04" db="EMBL/GenBank/DDBJ databases">
        <authorList>
            <person name="Genoscope - CEA"/>
        </authorList>
    </citation>
    <scope>NUCLEOTIDE SEQUENCE</scope>
    <source>
        <strain evidence="1">R24</strain>
    </source>
</reference>
<proteinExistence type="predicted"/>
<organism evidence="1">
    <name type="scientific">Ralstonia syzygii R24</name>
    <dbReference type="NCBI Taxonomy" id="907261"/>
    <lineage>
        <taxon>Bacteria</taxon>
        <taxon>Pseudomonadati</taxon>
        <taxon>Pseudomonadota</taxon>
        <taxon>Betaproteobacteria</taxon>
        <taxon>Burkholderiales</taxon>
        <taxon>Burkholderiaceae</taxon>
        <taxon>Ralstonia</taxon>
        <taxon>Ralstonia solanacearum species complex</taxon>
    </lineage>
</organism>
<sequence>MAFRQQFRATGIPQSRAKQLPFPVSTAWRPGWVQENAFPYQRVNKKLNPLAHLNYITGKHLSPWLSLHHK</sequence>
<dbReference type="EMBL" id="FR854092">
    <property type="protein sequence ID" value="CCA87471.1"/>
    <property type="molecule type" value="Genomic_DNA"/>
</dbReference>
<gene>
    <name evidence="1" type="ORF">RALSY_mp30809</name>
</gene>
<accession>G3AAR6</accession>